<dbReference type="GO" id="GO:0006515">
    <property type="term" value="P:protein quality control for misfolded or incompletely synthesized proteins"/>
    <property type="evidence" value="ECO:0007669"/>
    <property type="project" value="UniProtKB-UniRule"/>
</dbReference>
<dbReference type="RefSeq" id="WP_215872310.1">
    <property type="nucleotide sequence ID" value="NZ_JAAXYO010000165.1"/>
</dbReference>
<evidence type="ECO:0000256" key="7">
    <source>
        <dbReference type="HAMAP-Rule" id="MF_00083"/>
    </source>
</evidence>
<comment type="subcellular location">
    <subcellularLocation>
        <location evidence="7">Cytoplasm</location>
    </subcellularLocation>
</comment>
<dbReference type="CDD" id="cd00462">
    <property type="entry name" value="PTH"/>
    <property type="match status" value="1"/>
</dbReference>
<dbReference type="AlphaFoldDB" id="A0AAE2YS86"/>
<evidence type="ECO:0000256" key="3">
    <source>
        <dbReference type="ARBA" id="ARBA00022801"/>
    </source>
</evidence>
<keyword evidence="4 7" id="KW-0694">RNA-binding</keyword>
<keyword evidence="7" id="KW-0963">Cytoplasm</keyword>
<evidence type="ECO:0000256" key="4">
    <source>
        <dbReference type="ARBA" id="ARBA00022884"/>
    </source>
</evidence>
<feature type="binding site" evidence="7">
    <location>
        <position position="114"/>
    </location>
    <ligand>
        <name>tRNA</name>
        <dbReference type="ChEBI" id="CHEBI:17843"/>
    </ligand>
</feature>
<feature type="binding site" evidence="7">
    <location>
        <position position="66"/>
    </location>
    <ligand>
        <name>tRNA</name>
        <dbReference type="ChEBI" id="CHEBI:17843"/>
    </ligand>
</feature>
<feature type="site" description="Discriminates between blocked and unblocked aminoacyl-tRNA" evidence="7">
    <location>
        <position position="10"/>
    </location>
</feature>
<keyword evidence="2 7" id="KW-0820">tRNA-binding</keyword>
<dbReference type="PANTHER" id="PTHR17224">
    <property type="entry name" value="PEPTIDYL-TRNA HYDROLASE"/>
    <property type="match status" value="1"/>
</dbReference>
<comment type="function">
    <text evidence="7">Catalyzes the release of premature peptidyl moieties from peptidyl-tRNA molecules trapped in stalled 50S ribosomal subunits, and thus maintains levels of free tRNAs and 50S ribosomes.</text>
</comment>
<comment type="subunit">
    <text evidence="7">Monomer.</text>
</comment>
<feature type="binding site" evidence="7">
    <location>
        <position position="68"/>
    </location>
    <ligand>
        <name>tRNA</name>
        <dbReference type="ChEBI" id="CHEBI:17843"/>
    </ligand>
</feature>
<dbReference type="PANTHER" id="PTHR17224:SF1">
    <property type="entry name" value="PEPTIDYL-TRNA HYDROLASE"/>
    <property type="match status" value="1"/>
</dbReference>
<name>A0AAE2YS86_9PROT</name>
<comment type="caution">
    <text evidence="8">The sequence shown here is derived from an EMBL/GenBank/DDBJ whole genome shotgun (WGS) entry which is preliminary data.</text>
</comment>
<evidence type="ECO:0000256" key="2">
    <source>
        <dbReference type="ARBA" id="ARBA00022555"/>
    </source>
</evidence>
<dbReference type="InterPro" id="IPR001328">
    <property type="entry name" value="Pept_tRNA_hydro"/>
</dbReference>
<comment type="function">
    <text evidence="7">Hydrolyzes ribosome-free peptidyl-tRNAs (with 1 or more amino acids incorporated), which drop off the ribosome during protein synthesis, or as a result of ribosome stalling.</text>
</comment>
<accession>A0AAE2YS86</accession>
<dbReference type="GO" id="GO:0004045">
    <property type="term" value="F:peptidyl-tRNA hydrolase activity"/>
    <property type="evidence" value="ECO:0007669"/>
    <property type="project" value="UniProtKB-UniRule"/>
</dbReference>
<proteinExistence type="inferred from homology"/>
<gene>
    <name evidence="7 8" type="primary">pth</name>
    <name evidence="8" type="ORF">HFQ13_11370</name>
</gene>
<keyword evidence="3 7" id="KW-0378">Hydrolase</keyword>
<evidence type="ECO:0000256" key="1">
    <source>
        <dbReference type="ARBA" id="ARBA00013260"/>
    </source>
</evidence>
<dbReference type="GO" id="GO:0072344">
    <property type="term" value="P:rescue of stalled ribosome"/>
    <property type="evidence" value="ECO:0007669"/>
    <property type="project" value="UniProtKB-UniRule"/>
</dbReference>
<evidence type="ECO:0000313" key="8">
    <source>
        <dbReference type="EMBL" id="MBU2788790.1"/>
    </source>
</evidence>
<evidence type="ECO:0000313" key="9">
    <source>
        <dbReference type="Proteomes" id="UP001197378"/>
    </source>
</evidence>
<dbReference type="InterPro" id="IPR018171">
    <property type="entry name" value="Pept_tRNA_hydro_CS"/>
</dbReference>
<dbReference type="Proteomes" id="UP001197378">
    <property type="component" value="Unassembled WGS sequence"/>
</dbReference>
<dbReference type="Pfam" id="PF01195">
    <property type="entry name" value="Pept_tRNA_hydro"/>
    <property type="match status" value="1"/>
</dbReference>
<organism evidence="8 9">
    <name type="scientific">Igneacidithiobacillus copahuensis</name>
    <dbReference type="NCBI Taxonomy" id="2724909"/>
    <lineage>
        <taxon>Bacteria</taxon>
        <taxon>Pseudomonadati</taxon>
        <taxon>Pseudomonadota</taxon>
        <taxon>Acidithiobacillia</taxon>
        <taxon>Acidithiobacillales</taxon>
        <taxon>Acidithiobacillaceae</taxon>
        <taxon>Igneacidithiobacillus</taxon>
    </lineage>
</organism>
<protein>
    <recommendedName>
        <fullName evidence="6 7">Peptidyl-tRNA hydrolase</fullName>
        <shortName evidence="7">Pth</shortName>
        <ecNumber evidence="1 7">3.1.1.29</ecNumber>
    </recommendedName>
</protein>
<dbReference type="EC" id="3.1.1.29" evidence="1 7"/>
<feature type="binding site" evidence="7">
    <location>
        <position position="15"/>
    </location>
    <ligand>
        <name>tRNA</name>
        <dbReference type="ChEBI" id="CHEBI:17843"/>
    </ligand>
</feature>
<dbReference type="PROSITE" id="PS01196">
    <property type="entry name" value="PEPT_TRNA_HYDROL_2"/>
    <property type="match status" value="1"/>
</dbReference>
<comment type="catalytic activity">
    <reaction evidence="7">
        <text>an N-acyl-L-alpha-aminoacyl-tRNA + H2O = an N-acyl-L-amino acid + a tRNA + H(+)</text>
        <dbReference type="Rhea" id="RHEA:54448"/>
        <dbReference type="Rhea" id="RHEA-COMP:10123"/>
        <dbReference type="Rhea" id="RHEA-COMP:13883"/>
        <dbReference type="ChEBI" id="CHEBI:15377"/>
        <dbReference type="ChEBI" id="CHEBI:15378"/>
        <dbReference type="ChEBI" id="CHEBI:59874"/>
        <dbReference type="ChEBI" id="CHEBI:78442"/>
        <dbReference type="ChEBI" id="CHEBI:138191"/>
        <dbReference type="EC" id="3.1.1.29"/>
    </reaction>
</comment>
<evidence type="ECO:0000256" key="6">
    <source>
        <dbReference type="ARBA" id="ARBA00050038"/>
    </source>
</evidence>
<evidence type="ECO:0000256" key="5">
    <source>
        <dbReference type="ARBA" id="ARBA00038063"/>
    </source>
</evidence>
<dbReference type="EMBL" id="JAAXYO010000165">
    <property type="protein sequence ID" value="MBU2788790.1"/>
    <property type="molecule type" value="Genomic_DNA"/>
</dbReference>
<dbReference type="GO" id="GO:0000049">
    <property type="term" value="F:tRNA binding"/>
    <property type="evidence" value="ECO:0007669"/>
    <property type="project" value="UniProtKB-UniRule"/>
</dbReference>
<dbReference type="SUPFAM" id="SSF53178">
    <property type="entry name" value="Peptidyl-tRNA hydrolase-like"/>
    <property type="match status" value="1"/>
</dbReference>
<dbReference type="HAMAP" id="MF_00083">
    <property type="entry name" value="Pept_tRNA_hydro_bact"/>
    <property type="match status" value="1"/>
</dbReference>
<dbReference type="FunFam" id="3.40.50.1470:FF:000001">
    <property type="entry name" value="Peptidyl-tRNA hydrolase"/>
    <property type="match status" value="1"/>
</dbReference>
<dbReference type="Gene3D" id="3.40.50.1470">
    <property type="entry name" value="Peptidyl-tRNA hydrolase"/>
    <property type="match status" value="1"/>
</dbReference>
<sequence>MDWLIAGLGNPGPDYAKTRHNAGFCFVQELAQRHQASWRLEKAWKTELARFAIGGYDLLVLQPQDFMNRSGAPVQAAAAFFKIPPARILVVHDELDLPPGVARFKWSGGHGGHNGLRDLDRALGTRDYWRLRIGIGHPGHKDRVVGYVLARPGATEEAEIHAAIDRSLGVLDDFLAGRADAAMKTLHSE</sequence>
<dbReference type="GO" id="GO:0005737">
    <property type="term" value="C:cytoplasm"/>
    <property type="evidence" value="ECO:0007669"/>
    <property type="project" value="UniProtKB-SubCell"/>
</dbReference>
<dbReference type="NCBIfam" id="TIGR00447">
    <property type="entry name" value="pth"/>
    <property type="match status" value="1"/>
</dbReference>
<keyword evidence="9" id="KW-1185">Reference proteome</keyword>
<dbReference type="InterPro" id="IPR036416">
    <property type="entry name" value="Pept_tRNA_hydro_sf"/>
</dbReference>
<reference evidence="8" key="1">
    <citation type="journal article" date="2021" name="ISME J.">
        <title>Genomic evolution of the class Acidithiobacillia: deep-branching Proteobacteria living in extreme acidic conditions.</title>
        <authorList>
            <person name="Moya-Beltran A."/>
            <person name="Beard S."/>
            <person name="Rojas-Villalobos C."/>
            <person name="Issotta F."/>
            <person name="Gallardo Y."/>
            <person name="Ulloa R."/>
            <person name="Giaveno A."/>
            <person name="Degli Esposti M."/>
            <person name="Johnson D.B."/>
            <person name="Quatrini R."/>
        </authorList>
    </citation>
    <scope>NUCLEOTIDE SEQUENCE</scope>
    <source>
        <strain evidence="8">VAN18-1</strain>
    </source>
</reference>
<feature type="site" description="Stabilizes the basic form of H active site to accept a proton" evidence="7">
    <location>
        <position position="93"/>
    </location>
</feature>
<comment type="similarity">
    <text evidence="5 7">Belongs to the PTH family.</text>
</comment>
<feature type="active site" description="Proton acceptor" evidence="7">
    <location>
        <position position="20"/>
    </location>
</feature>